<dbReference type="Proteomes" id="UP000028653">
    <property type="component" value="Unassembled WGS sequence"/>
</dbReference>
<dbReference type="GO" id="GO:1990362">
    <property type="term" value="F:butanol dehydrogenase (NAD+) activity"/>
    <property type="evidence" value="ECO:0007669"/>
    <property type="project" value="InterPro"/>
</dbReference>
<dbReference type="GO" id="GO:1990002">
    <property type="term" value="F:methylglyoxal reductase (NADPH) (acetol producing) activity"/>
    <property type="evidence" value="ECO:0007669"/>
    <property type="project" value="TreeGrafter"/>
</dbReference>
<dbReference type="PROSITE" id="PS00060">
    <property type="entry name" value="ADH_IRON_2"/>
    <property type="match status" value="1"/>
</dbReference>
<dbReference type="Gene3D" id="1.20.1090.10">
    <property type="entry name" value="Dehydroquinate synthase-like - alpha domain"/>
    <property type="match status" value="1"/>
</dbReference>
<evidence type="ECO:0000259" key="3">
    <source>
        <dbReference type="Pfam" id="PF25137"/>
    </source>
</evidence>
<dbReference type="PROSITE" id="PS00913">
    <property type="entry name" value="ADH_IRON_1"/>
    <property type="match status" value="1"/>
</dbReference>
<dbReference type="Pfam" id="PF00465">
    <property type="entry name" value="Fe-ADH"/>
    <property type="match status" value="1"/>
</dbReference>
<dbReference type="InterPro" id="IPR044731">
    <property type="entry name" value="BDH-like"/>
</dbReference>
<dbReference type="InterPro" id="IPR056798">
    <property type="entry name" value="ADH_Fe_C"/>
</dbReference>
<dbReference type="EC" id="1.1.1.-" evidence="4"/>
<feature type="domain" description="Fe-containing alcohol dehydrogenase-like C-terminal" evidence="3">
    <location>
        <begin position="189"/>
        <end position="356"/>
    </location>
</feature>
<comment type="caution">
    <text evidence="4">The sequence shown here is derived from an EMBL/GenBank/DDBJ whole genome shotgun (WGS) entry which is preliminary data.</text>
</comment>
<dbReference type="eggNOG" id="COG1979">
    <property type="taxonomic scope" value="Bacteria"/>
</dbReference>
<dbReference type="InterPro" id="IPR001670">
    <property type="entry name" value="ADH_Fe/GldA"/>
</dbReference>
<evidence type="ECO:0000256" key="1">
    <source>
        <dbReference type="ARBA" id="ARBA00023002"/>
    </source>
</evidence>
<dbReference type="GO" id="GO:0005829">
    <property type="term" value="C:cytosol"/>
    <property type="evidence" value="ECO:0007669"/>
    <property type="project" value="TreeGrafter"/>
</dbReference>
<dbReference type="EC" id="1.1.-.-" evidence="4"/>
<dbReference type="STRING" id="1006004.GBAG_0537"/>
<sequence length="387" mass="42095">MNNFNLHTPTRILFGKGAISELRAQIPADARVLITYGGGSVKKNGVLDQVYAALEGLDVLEFSGIEPNPTYETLMKAVEVVRQQKVTFLLAVGGGSVLDGTKFIAAAANYPADIDPWNILLTHGNDVKSAIPMGSVLTLPATGSESNKGAVVSRRATGDKQAFMSEHVQPVFAVLDPVYTYTLPPRQVANGVVDAFVHTVEQYITYPVNAKVQDRFAEGILLTLVEDGPIALKEPENYDVRANVMWAATMALNGLIGAGVPQDWATHMLGHELTAMHGLDHAQTLAVVLPSLLNEKRNEKRGKLLQYAERVWNITEGSEEERIDAAIAATRNFFEQMGAPTRLSAYGLDGSTIPALLVKLEEKGMTKLGERQDITLDVSRRIYEAAR</sequence>
<dbReference type="RefSeq" id="WP_034493290.1">
    <property type="nucleotide sequence ID" value="NZ_JMPI01000014.1"/>
</dbReference>
<dbReference type="EMBL" id="JMPI01000014">
    <property type="protein sequence ID" value="KFC83919.1"/>
    <property type="molecule type" value="Genomic_DNA"/>
</dbReference>
<dbReference type="Pfam" id="PF25137">
    <property type="entry name" value="ADH_Fe_C"/>
    <property type="match status" value="1"/>
</dbReference>
<keyword evidence="1 4" id="KW-0560">Oxidoreductase</keyword>
<dbReference type="PANTHER" id="PTHR43633">
    <property type="entry name" value="ALCOHOL DEHYDROGENASE YQHD"/>
    <property type="match status" value="1"/>
</dbReference>
<dbReference type="OrthoDB" id="9815791at2"/>
<dbReference type="PANTHER" id="PTHR43633:SF1">
    <property type="entry name" value="ALCOHOL DEHYDROGENASE YQHD"/>
    <property type="match status" value="1"/>
</dbReference>
<evidence type="ECO:0000313" key="5">
    <source>
        <dbReference type="Proteomes" id="UP000028653"/>
    </source>
</evidence>
<keyword evidence="5" id="KW-1185">Reference proteome</keyword>
<dbReference type="FunFam" id="1.20.1090.10:FF:000005">
    <property type="entry name" value="Alcohol dehydrogenase YqhD"/>
    <property type="match status" value="1"/>
</dbReference>
<dbReference type="Gene3D" id="3.40.50.1970">
    <property type="match status" value="1"/>
</dbReference>
<proteinExistence type="predicted"/>
<dbReference type="CDD" id="cd08187">
    <property type="entry name" value="BDH"/>
    <property type="match status" value="1"/>
</dbReference>
<evidence type="ECO:0000313" key="4">
    <source>
        <dbReference type="EMBL" id="KFC83919.1"/>
    </source>
</evidence>
<dbReference type="SUPFAM" id="SSF56796">
    <property type="entry name" value="Dehydroquinate synthase-like"/>
    <property type="match status" value="1"/>
</dbReference>
<feature type="domain" description="Alcohol dehydrogenase iron-type/glycerol dehydrogenase GldA" evidence="2">
    <location>
        <begin position="9"/>
        <end position="177"/>
    </location>
</feature>
<protein>
    <submittedName>
        <fullName evidence="4">Putative oxidoreductase</fullName>
        <ecNumber evidence="4">1.-.-.-</ecNumber>
        <ecNumber evidence="4">1.1.-.-</ecNumber>
        <ecNumber evidence="4">1.1.1.-</ecNumber>
    </submittedName>
</protein>
<organism evidence="4 5">
    <name type="scientific">Buttiauxella agrestis ATCC 33320</name>
    <dbReference type="NCBI Taxonomy" id="1006004"/>
    <lineage>
        <taxon>Bacteria</taxon>
        <taxon>Pseudomonadati</taxon>
        <taxon>Pseudomonadota</taxon>
        <taxon>Gammaproteobacteria</taxon>
        <taxon>Enterobacterales</taxon>
        <taxon>Enterobacteriaceae</taxon>
        <taxon>Buttiauxella</taxon>
    </lineage>
</organism>
<accession>A0A085GJM4</accession>
<dbReference type="FunFam" id="3.40.50.1970:FF:000008">
    <property type="entry name" value="Alcohol dehydrogenase YqhD"/>
    <property type="match status" value="1"/>
</dbReference>
<dbReference type="GO" id="GO:0046872">
    <property type="term" value="F:metal ion binding"/>
    <property type="evidence" value="ECO:0007669"/>
    <property type="project" value="InterPro"/>
</dbReference>
<dbReference type="EC" id="1.-.-.-" evidence="4"/>
<dbReference type="AlphaFoldDB" id="A0A085GJM4"/>
<name>A0A085GJM4_9ENTR</name>
<dbReference type="GO" id="GO:0008106">
    <property type="term" value="F:alcohol dehydrogenase (NADP+) activity"/>
    <property type="evidence" value="ECO:0007669"/>
    <property type="project" value="TreeGrafter"/>
</dbReference>
<gene>
    <name evidence="4" type="primary">yqhD</name>
    <name evidence="4" type="ORF">GBAG_0537</name>
</gene>
<evidence type="ECO:0000259" key="2">
    <source>
        <dbReference type="Pfam" id="PF00465"/>
    </source>
</evidence>
<reference evidence="4 5" key="1">
    <citation type="submission" date="2014-05" db="EMBL/GenBank/DDBJ databases">
        <title>ATOL: Assembling a taxonomically balanced genome-scale reconstruction of the evolutionary history of the Enterobacteriaceae.</title>
        <authorList>
            <person name="Plunkett G.III."/>
            <person name="Neeno-Eckwall E.C."/>
            <person name="Glasner J.D."/>
            <person name="Perna N.T."/>
        </authorList>
    </citation>
    <scope>NUCLEOTIDE SEQUENCE [LARGE SCALE GENOMIC DNA]</scope>
    <source>
        <strain evidence="4 5">ATCC 33320</strain>
    </source>
</reference>
<dbReference type="InterPro" id="IPR018211">
    <property type="entry name" value="ADH_Fe_CS"/>
</dbReference>
<dbReference type="NCBIfam" id="NF011717">
    <property type="entry name" value="PRK15138.1"/>
    <property type="match status" value="1"/>
</dbReference>